<dbReference type="PROSITE" id="PS00622">
    <property type="entry name" value="HTH_LUXR_1"/>
    <property type="match status" value="1"/>
</dbReference>
<keyword evidence="4" id="KW-1133">Transmembrane helix</keyword>
<keyword evidence="1" id="KW-0805">Transcription regulation</keyword>
<proteinExistence type="predicted"/>
<name>A0ABP8N5F7_9BACT</name>
<evidence type="ECO:0000256" key="3">
    <source>
        <dbReference type="ARBA" id="ARBA00023163"/>
    </source>
</evidence>
<dbReference type="PANTHER" id="PTHR44688">
    <property type="entry name" value="DNA-BINDING TRANSCRIPTIONAL ACTIVATOR DEVR_DOSR"/>
    <property type="match status" value="1"/>
</dbReference>
<gene>
    <name evidence="6" type="ORF">GCM10023093_02410</name>
</gene>
<keyword evidence="3" id="KW-0804">Transcription</keyword>
<protein>
    <submittedName>
        <fullName evidence="6">Response regulator transcription factor</fullName>
    </submittedName>
</protein>
<evidence type="ECO:0000313" key="7">
    <source>
        <dbReference type="Proteomes" id="UP001500067"/>
    </source>
</evidence>
<accession>A0ABP8N5F7</accession>
<feature type="domain" description="HTH luxR-type" evidence="5">
    <location>
        <begin position="100"/>
        <end position="167"/>
    </location>
</feature>
<feature type="transmembrane region" description="Helical" evidence="4">
    <location>
        <begin position="12"/>
        <end position="30"/>
    </location>
</feature>
<evidence type="ECO:0000259" key="5">
    <source>
        <dbReference type="PROSITE" id="PS50043"/>
    </source>
</evidence>
<dbReference type="Pfam" id="PF00196">
    <property type="entry name" value="GerE"/>
    <property type="match status" value="1"/>
</dbReference>
<reference evidence="7" key="1">
    <citation type="journal article" date="2019" name="Int. J. Syst. Evol. Microbiol.">
        <title>The Global Catalogue of Microorganisms (GCM) 10K type strain sequencing project: providing services to taxonomists for standard genome sequencing and annotation.</title>
        <authorList>
            <consortium name="The Broad Institute Genomics Platform"/>
            <consortium name="The Broad Institute Genome Sequencing Center for Infectious Disease"/>
            <person name="Wu L."/>
            <person name="Ma J."/>
        </authorList>
    </citation>
    <scope>NUCLEOTIDE SEQUENCE [LARGE SCALE GENOMIC DNA]</scope>
    <source>
        <strain evidence="7">JCM 32105</strain>
    </source>
</reference>
<dbReference type="EMBL" id="BAABFA010000004">
    <property type="protein sequence ID" value="GAA4460185.1"/>
    <property type="molecule type" value="Genomic_DNA"/>
</dbReference>
<keyword evidence="4" id="KW-0812">Transmembrane</keyword>
<dbReference type="SMART" id="SM00421">
    <property type="entry name" value="HTH_LUXR"/>
    <property type="match status" value="1"/>
</dbReference>
<comment type="caution">
    <text evidence="6">The sequence shown here is derived from an EMBL/GenBank/DDBJ whole genome shotgun (WGS) entry which is preliminary data.</text>
</comment>
<dbReference type="Gene3D" id="1.10.10.10">
    <property type="entry name" value="Winged helix-like DNA-binding domain superfamily/Winged helix DNA-binding domain"/>
    <property type="match status" value="1"/>
</dbReference>
<keyword evidence="7" id="KW-1185">Reference proteome</keyword>
<organism evidence="6 7">
    <name type="scientific">Nemorincola caseinilytica</name>
    <dbReference type="NCBI Taxonomy" id="2054315"/>
    <lineage>
        <taxon>Bacteria</taxon>
        <taxon>Pseudomonadati</taxon>
        <taxon>Bacteroidota</taxon>
        <taxon>Chitinophagia</taxon>
        <taxon>Chitinophagales</taxon>
        <taxon>Chitinophagaceae</taxon>
        <taxon>Nemorincola</taxon>
    </lineage>
</organism>
<dbReference type="RefSeq" id="WP_345077293.1">
    <property type="nucleotide sequence ID" value="NZ_BAABFA010000004.1"/>
</dbReference>
<keyword evidence="2" id="KW-0238">DNA-binding</keyword>
<dbReference type="SUPFAM" id="SSF46894">
    <property type="entry name" value="C-terminal effector domain of the bipartite response regulators"/>
    <property type="match status" value="1"/>
</dbReference>
<dbReference type="Proteomes" id="UP001500067">
    <property type="component" value="Unassembled WGS sequence"/>
</dbReference>
<dbReference type="PROSITE" id="PS50043">
    <property type="entry name" value="HTH_LUXR_2"/>
    <property type="match status" value="1"/>
</dbReference>
<evidence type="ECO:0000256" key="2">
    <source>
        <dbReference type="ARBA" id="ARBA00023125"/>
    </source>
</evidence>
<dbReference type="CDD" id="cd06170">
    <property type="entry name" value="LuxR_C_like"/>
    <property type="match status" value="1"/>
</dbReference>
<dbReference type="PRINTS" id="PR00038">
    <property type="entry name" value="HTHLUXR"/>
</dbReference>
<sequence>MSLRSAGNIRNIVIYGISLAALLLLLSWLQWRLLIIDHATDIYIGAIALLFTGLGIWLALKIMRPKKETVIIEKEIYITQPAADPSPTTPSTDITNFTINEQQLQKLGISAREMDVLQLMAKGLSNQEIAERLYVSLNTIKTHSSNLFLKLDVKRRTQAVDQARKLGLIP</sequence>
<dbReference type="InterPro" id="IPR016032">
    <property type="entry name" value="Sig_transdc_resp-reg_C-effctor"/>
</dbReference>
<dbReference type="PANTHER" id="PTHR44688:SF16">
    <property type="entry name" value="DNA-BINDING TRANSCRIPTIONAL ACTIVATOR DEVR_DOSR"/>
    <property type="match status" value="1"/>
</dbReference>
<evidence type="ECO:0000256" key="1">
    <source>
        <dbReference type="ARBA" id="ARBA00023015"/>
    </source>
</evidence>
<dbReference type="InterPro" id="IPR036388">
    <property type="entry name" value="WH-like_DNA-bd_sf"/>
</dbReference>
<feature type="transmembrane region" description="Helical" evidence="4">
    <location>
        <begin position="42"/>
        <end position="60"/>
    </location>
</feature>
<evidence type="ECO:0000256" key="4">
    <source>
        <dbReference type="SAM" id="Phobius"/>
    </source>
</evidence>
<keyword evidence="4" id="KW-0472">Membrane</keyword>
<dbReference type="InterPro" id="IPR000792">
    <property type="entry name" value="Tscrpt_reg_LuxR_C"/>
</dbReference>
<evidence type="ECO:0000313" key="6">
    <source>
        <dbReference type="EMBL" id="GAA4460185.1"/>
    </source>
</evidence>